<evidence type="ECO:0000313" key="2">
    <source>
        <dbReference type="Proteomes" id="UP000319848"/>
    </source>
</evidence>
<reference evidence="1 2" key="1">
    <citation type="journal article" date="2015" name="Stand. Genomic Sci.">
        <title>Genomic Encyclopedia of Bacterial and Archaeal Type Strains, Phase III: the genomes of soil and plant-associated and newly described type strains.</title>
        <authorList>
            <person name="Whitman W.B."/>
            <person name="Woyke T."/>
            <person name="Klenk H.P."/>
            <person name="Zhou Y."/>
            <person name="Lilburn T.G."/>
            <person name="Beck B.J."/>
            <person name="De Vos P."/>
            <person name="Vandamme P."/>
            <person name="Eisen J.A."/>
            <person name="Garrity G."/>
            <person name="Hugenholtz P."/>
            <person name="Kyrpides N.C."/>
        </authorList>
    </citation>
    <scope>NUCLEOTIDE SEQUENCE [LARGE SCALE GENOMIC DNA]</scope>
    <source>
        <strain evidence="1 2">CGMCC 1.7270</strain>
    </source>
</reference>
<proteinExistence type="predicted"/>
<dbReference type="InterPro" id="IPR025345">
    <property type="entry name" value="DUF4249"/>
</dbReference>
<organism evidence="1 2">
    <name type="scientific">Flavobacterium cauense R2A-7</name>
    <dbReference type="NCBI Taxonomy" id="1341154"/>
    <lineage>
        <taxon>Bacteria</taxon>
        <taxon>Pseudomonadati</taxon>
        <taxon>Bacteroidota</taxon>
        <taxon>Flavobacteriia</taxon>
        <taxon>Flavobacteriales</taxon>
        <taxon>Flavobacteriaceae</taxon>
        <taxon>Flavobacterium</taxon>
    </lineage>
</organism>
<comment type="caution">
    <text evidence="1">The sequence shown here is derived from an EMBL/GenBank/DDBJ whole genome shotgun (WGS) entry which is preliminary data.</text>
</comment>
<dbReference type="EMBL" id="VLKQ01000002">
    <property type="protein sequence ID" value="TWI14675.1"/>
    <property type="molecule type" value="Genomic_DNA"/>
</dbReference>
<dbReference type="STRING" id="1341154.FCR2A7T_16010"/>
<dbReference type="Proteomes" id="UP000319848">
    <property type="component" value="Unassembled WGS sequence"/>
</dbReference>
<gene>
    <name evidence="1" type="ORF">IP98_00643</name>
</gene>
<dbReference type="Pfam" id="PF14054">
    <property type="entry name" value="DUF4249"/>
    <property type="match status" value="1"/>
</dbReference>
<dbReference type="AlphaFoldDB" id="V6S0E8"/>
<sequence length="396" mass="45243">MVYCTEPYQLQTETYEDAIVIEATITNELKKQQIKISKTYMLEENGPVFETGANVYVQDDTGNRYEFSEQNNLYESTTEFQAVPGKQYQLFITTSDGREYISTPETLTTITEIESLSTNVTTKEGQTGVEISVNSYDPTGTSKFYRYEYEETSKITVPKWSPFKTVLLPHPRICPGTSFPGFETIGFQLRPTETHVCYTTKTSNELFLTSTNTYNEDRVVNFPVRFISNTDYTIAERYSIMVRQYVQSFEAYTFYKTLKEISGSGNILSPNQPGFFYGNLKSVTNPKEKVIGFFEVAAVTSKRIFFNFNDIFPNTHAPAYPVNCEEYEFDSMYFGDPPYSPEFPCGYGGPGLELRSAIAQKRLIFYKEAFPIFIMVKPVCGDCSTFSSNVIPPFWQ</sequence>
<name>V6S0E8_9FLAO</name>
<evidence type="ECO:0000313" key="1">
    <source>
        <dbReference type="EMBL" id="TWI14675.1"/>
    </source>
</evidence>
<protein>
    <submittedName>
        <fullName evidence="1">Uncharacterized protein DUF4249</fullName>
    </submittedName>
</protein>
<accession>V6S0E8</accession>
<keyword evidence="2" id="KW-1185">Reference proteome</keyword>